<proteinExistence type="predicted"/>
<evidence type="ECO:0000313" key="3">
    <source>
        <dbReference type="Proteomes" id="UP000557566"/>
    </source>
</evidence>
<sequence length="89" mass="9265">MSAFLPGNGLVRANGSAEAAAPSILVTPLPRPRRAAAPSPSVPGGPSAPPVAKKHLDPAVCKCPCGCTKNVKNRRFTWCQDCLDHIHAI</sequence>
<dbReference type="OrthoDB" id="3251507at2759"/>
<dbReference type="Proteomes" id="UP000557566">
    <property type="component" value="Unassembled WGS sequence"/>
</dbReference>
<protein>
    <submittedName>
        <fullName evidence="2">Uncharacterized protein</fullName>
    </submittedName>
</protein>
<evidence type="ECO:0000313" key="2">
    <source>
        <dbReference type="EMBL" id="KAF4507787.1"/>
    </source>
</evidence>
<keyword evidence="3" id="KW-1185">Reference proteome</keyword>
<dbReference type="EMBL" id="JAAVMX010000005">
    <property type="protein sequence ID" value="KAF4507787.1"/>
    <property type="molecule type" value="Genomic_DNA"/>
</dbReference>
<reference evidence="2 3" key="1">
    <citation type="journal article" date="2020" name="Genome Biol. Evol.">
        <title>A new high-quality draft genome assembly of the Chinese cordyceps Ophiocordyceps sinensis.</title>
        <authorList>
            <person name="Shu R."/>
            <person name="Zhang J."/>
            <person name="Meng Q."/>
            <person name="Zhang H."/>
            <person name="Zhou G."/>
            <person name="Li M."/>
            <person name="Wu P."/>
            <person name="Zhao Y."/>
            <person name="Chen C."/>
            <person name="Qin Q."/>
        </authorList>
    </citation>
    <scope>NUCLEOTIDE SEQUENCE [LARGE SCALE GENOMIC DNA]</scope>
    <source>
        <strain evidence="2 3">IOZ07</strain>
    </source>
</reference>
<feature type="compositionally biased region" description="Pro residues" evidence="1">
    <location>
        <begin position="40"/>
        <end position="49"/>
    </location>
</feature>
<feature type="region of interest" description="Disordered" evidence="1">
    <location>
        <begin position="22"/>
        <end position="53"/>
    </location>
</feature>
<accession>A0A8H4PMN9</accession>
<comment type="caution">
    <text evidence="2">The sequence shown here is derived from an EMBL/GenBank/DDBJ whole genome shotgun (WGS) entry which is preliminary data.</text>
</comment>
<evidence type="ECO:0000256" key="1">
    <source>
        <dbReference type="SAM" id="MobiDB-lite"/>
    </source>
</evidence>
<gene>
    <name evidence="2" type="ORF">G6O67_004250</name>
</gene>
<dbReference type="AlphaFoldDB" id="A0A8H4PMN9"/>
<organism evidence="2 3">
    <name type="scientific">Ophiocordyceps sinensis</name>
    <dbReference type="NCBI Taxonomy" id="72228"/>
    <lineage>
        <taxon>Eukaryota</taxon>
        <taxon>Fungi</taxon>
        <taxon>Dikarya</taxon>
        <taxon>Ascomycota</taxon>
        <taxon>Pezizomycotina</taxon>
        <taxon>Sordariomycetes</taxon>
        <taxon>Hypocreomycetidae</taxon>
        <taxon>Hypocreales</taxon>
        <taxon>Ophiocordycipitaceae</taxon>
        <taxon>Ophiocordyceps</taxon>
    </lineage>
</organism>
<name>A0A8H4PMN9_9HYPO</name>